<feature type="compositionally biased region" description="Low complexity" evidence="11">
    <location>
        <begin position="1173"/>
        <end position="1189"/>
    </location>
</feature>
<evidence type="ECO:0000313" key="16">
    <source>
        <dbReference type="Proteomes" id="UP000193560"/>
    </source>
</evidence>
<feature type="region of interest" description="Actin-binding" evidence="10">
    <location>
        <begin position="591"/>
        <end position="613"/>
    </location>
</feature>
<dbReference type="FunFam" id="1.20.120.720:FF:000015">
    <property type="entry name" value="Myosin I"/>
    <property type="match status" value="1"/>
</dbReference>
<evidence type="ECO:0000256" key="8">
    <source>
        <dbReference type="ARBA" id="ARBA00023203"/>
    </source>
</evidence>
<dbReference type="STRING" id="90262.A0A1X2I477"/>
<sequence length="1334" mass="147061">MAIKKPLGNKKGGEKKVIKANRPAKADWKEGVKKKIVGVSDMTLLTKITNEAINENLMKRWQNGEIYTYIGHVLISVNPFRDLGIYTDEVLLSYQGKNLLEMPPHVFAIAEASYHHMNSYKENQCIIISGESGAGKTEAAKRIMQYIAAVSGDSANSSIKEIKDMVLATNPLLESFGCAKTLRNNNSSRHGKYLEIQFNSQGQPVGAIITNYLLEKNRVVGQIENERNFHVFYQLTKGALPEYQESFGLQGPESYLYTSRSNCLDVEGIDDVNDFQDTLNAMNIIGLQKSEQDEIFKLLATILWIGNLVFVEDDSGNAAIADGDVANFVAYLLEVDSEALSKALTSRIMETQRGGRRGSVYEVPLNVTQATAVRDALSKTIYERLFEWIVARVNISLESRGGAEYTIGVLDIYGFEIFDDNNFEQMCINYVNEKLQQIFIELTLKAEQEEYVREQIQWTPIKFFNNKVVCDLIEEKRPPGVFAALNDACATAHADPSAADNSFVQRLGFLANNPHFESRGSKFLIRHYAGDVLYNVEGMTDKNKDALLKDLLELVTASTNQFISHTLFPERIDPNSKKRPPTAGDKIKASCNALVSKLMQCHPSYIRTIKPNDNRSSTEYDQKRVLHQVQYLGLCENIRVRRAGYAYRTVYDKFLERFYLLSPSTGYAGDYVWNGDAKTGSFEIMKHNNIPADEWQMGTSKMFIRHPETIFALEHMRDRYWHNMATRIQRAWRGYVRHKHESARKIQRFWRQNKYNIGYLQMREYGHRILDGRKERRRYSLLSMRKFTGDYLDIKNGTGAISMIRDAIPFSHNEEVVFSMRGQTLVARAMRSSVPSPRTLVMTNQAIHVVMTTKKEQVLSMVDEKAIPLKSISAVSLSNLRDDWFVLHVDGAPDGDTILSCVFKTELLAHLLQRKNDVQVNIASEFPYKKKGGKTVTMKFVKDETAIGDGVYKSHVVRIASGEPASSLSDPPCPVKARPVTTTATRRTVTKKPQVTRPATSNVSRPPSNIQPSKSNSRQLPPPPPPAPAAPATPTLPTYKAIYPFQSDGEGEVSFEEGTVLEIVEKDDNGWWLARLDGKEGWVPNNYLEEYVAPKPAPPPPARRPPPSAPLPSSTASTPSVPPSAPSIPSSTPSVPSNSKPPVAQRVSAAPVPVIPGLSPSPSARPTPPTPPQATSSSITSQVSSSPIAVMPGVAAPLNANGVPPWKAQLEARKAAAAAGGGGNGTTPPPPAPSSSSSFSPPIPATRPVSTTSSAPTPPARPISSSTPAPPPIANRRPPPVTAPKPVVPARPSNLNKPVIPARPGSSAMSNPSSAATSLADALRQRRQASPGEE</sequence>
<dbReference type="InterPro" id="IPR036028">
    <property type="entry name" value="SH3-like_dom_sf"/>
</dbReference>
<feature type="binding site" evidence="10">
    <location>
        <begin position="130"/>
        <end position="137"/>
    </location>
    <ligand>
        <name>ATP</name>
        <dbReference type="ChEBI" id="CHEBI:30616"/>
    </ligand>
</feature>
<dbReference type="CDD" id="cd11856">
    <property type="entry name" value="SH3_p47phox_like"/>
    <property type="match status" value="1"/>
</dbReference>
<keyword evidence="6 10" id="KW-0518">Myosin</keyword>
<dbReference type="GO" id="GO:0030479">
    <property type="term" value="C:actin cortical patch"/>
    <property type="evidence" value="ECO:0007669"/>
    <property type="project" value="UniProtKB-SubCell"/>
</dbReference>
<dbReference type="Gene3D" id="3.40.850.10">
    <property type="entry name" value="Kinesin motor domain"/>
    <property type="match status" value="1"/>
</dbReference>
<dbReference type="Gene3D" id="2.30.30.40">
    <property type="entry name" value="SH3 Domains"/>
    <property type="match status" value="1"/>
</dbReference>
<dbReference type="FunFam" id="2.30.30.40:FF:000072">
    <property type="entry name" value="Unconventional Myosin IB"/>
    <property type="match status" value="1"/>
</dbReference>
<dbReference type="GO" id="GO:0005524">
    <property type="term" value="F:ATP binding"/>
    <property type="evidence" value="ECO:0007669"/>
    <property type="project" value="UniProtKB-UniRule"/>
</dbReference>
<evidence type="ECO:0000256" key="5">
    <source>
        <dbReference type="ARBA" id="ARBA00022840"/>
    </source>
</evidence>
<feature type="compositionally biased region" description="Pro residues" evidence="11">
    <location>
        <begin position="1095"/>
        <end position="1110"/>
    </location>
</feature>
<dbReference type="PANTHER" id="PTHR13140:SF837">
    <property type="entry name" value="MYOSIN-3-RELATED"/>
    <property type="match status" value="1"/>
</dbReference>
<keyword evidence="4 10" id="KW-0547">Nucleotide-binding</keyword>
<protein>
    <submittedName>
        <fullName evidence="15">p-loop containing nucleoside triphosphate hydrolase protein</fullName>
    </submittedName>
</protein>
<evidence type="ECO:0000256" key="1">
    <source>
        <dbReference type="ARBA" id="ARBA00004134"/>
    </source>
</evidence>
<dbReference type="FunFam" id="1.10.10.820:FF:000001">
    <property type="entry name" value="Myosin heavy chain"/>
    <property type="match status" value="1"/>
</dbReference>
<keyword evidence="15" id="KW-0378">Hydrolase</keyword>
<feature type="compositionally biased region" description="Polar residues" evidence="11">
    <location>
        <begin position="1307"/>
        <end position="1317"/>
    </location>
</feature>
<dbReference type="Pfam" id="PF06017">
    <property type="entry name" value="Myosin_TH1"/>
    <property type="match status" value="1"/>
</dbReference>
<dbReference type="Gene3D" id="1.20.5.4820">
    <property type="match status" value="1"/>
</dbReference>
<dbReference type="PROSITE" id="PS50002">
    <property type="entry name" value="SH3"/>
    <property type="match status" value="1"/>
</dbReference>
<keyword evidence="3 9" id="KW-0728">SH3 domain</keyword>
<evidence type="ECO:0000256" key="6">
    <source>
        <dbReference type="ARBA" id="ARBA00023123"/>
    </source>
</evidence>
<feature type="region of interest" description="Disordered" evidence="11">
    <location>
        <begin position="1094"/>
        <end position="1334"/>
    </location>
</feature>
<dbReference type="PANTHER" id="PTHR13140">
    <property type="entry name" value="MYOSIN"/>
    <property type="match status" value="1"/>
</dbReference>
<comment type="subcellular location">
    <subcellularLocation>
        <location evidence="1">Cytoplasm</location>
        <location evidence="1">Cytoskeleton</location>
        <location evidence="1">Actin patch</location>
    </subcellularLocation>
</comment>
<feature type="compositionally biased region" description="Low complexity" evidence="11">
    <location>
        <begin position="1234"/>
        <end position="1255"/>
    </location>
</feature>
<dbReference type="GO" id="GO:0000146">
    <property type="term" value="F:microfilament motor activity"/>
    <property type="evidence" value="ECO:0007669"/>
    <property type="project" value="TreeGrafter"/>
</dbReference>
<dbReference type="InterPro" id="IPR001609">
    <property type="entry name" value="Myosin_head_motor_dom-like"/>
</dbReference>
<dbReference type="Pfam" id="PF00018">
    <property type="entry name" value="SH3_1"/>
    <property type="match status" value="1"/>
</dbReference>
<dbReference type="SMART" id="SM00326">
    <property type="entry name" value="SH3"/>
    <property type="match status" value="1"/>
</dbReference>
<comment type="similarity">
    <text evidence="2 10">Belongs to the TRAFAC class myosin-kinesin ATPase superfamily. Myosin family.</text>
</comment>
<feature type="domain" description="TH1" evidence="14">
    <location>
        <begin position="776"/>
        <end position="965"/>
    </location>
</feature>
<dbReference type="GO" id="GO:0005886">
    <property type="term" value="C:plasma membrane"/>
    <property type="evidence" value="ECO:0007669"/>
    <property type="project" value="TreeGrafter"/>
</dbReference>
<feature type="compositionally biased region" description="Pro residues" evidence="11">
    <location>
        <begin position="1163"/>
        <end position="1172"/>
    </location>
</feature>
<keyword evidence="5 10" id="KW-0067">ATP-binding</keyword>
<name>A0A1X2I477_9FUNG</name>
<evidence type="ECO:0000256" key="2">
    <source>
        <dbReference type="ARBA" id="ARBA00008314"/>
    </source>
</evidence>
<evidence type="ECO:0000259" key="12">
    <source>
        <dbReference type="PROSITE" id="PS50002"/>
    </source>
</evidence>
<evidence type="ECO:0000256" key="3">
    <source>
        <dbReference type="ARBA" id="ARBA00022443"/>
    </source>
</evidence>
<gene>
    <name evidence="15" type="ORF">BCR42DRAFT_359370</name>
</gene>
<organism evidence="15 16">
    <name type="scientific">Absidia repens</name>
    <dbReference type="NCBI Taxonomy" id="90262"/>
    <lineage>
        <taxon>Eukaryota</taxon>
        <taxon>Fungi</taxon>
        <taxon>Fungi incertae sedis</taxon>
        <taxon>Mucoromycota</taxon>
        <taxon>Mucoromycotina</taxon>
        <taxon>Mucoromycetes</taxon>
        <taxon>Mucorales</taxon>
        <taxon>Cunninghamellaceae</taxon>
        <taxon>Absidia</taxon>
    </lineage>
</organism>
<dbReference type="GO" id="GO:0007015">
    <property type="term" value="P:actin filament organization"/>
    <property type="evidence" value="ECO:0007669"/>
    <property type="project" value="TreeGrafter"/>
</dbReference>
<dbReference type="InterPro" id="IPR027417">
    <property type="entry name" value="P-loop_NTPase"/>
</dbReference>
<dbReference type="PRINTS" id="PR00193">
    <property type="entry name" value="MYOSINHEAVY"/>
</dbReference>
<accession>A0A1X2I477</accession>
<dbReference type="GO" id="GO:0051015">
    <property type="term" value="F:actin filament binding"/>
    <property type="evidence" value="ECO:0007669"/>
    <property type="project" value="TreeGrafter"/>
</dbReference>
<feature type="domain" description="SH3" evidence="12">
    <location>
        <begin position="1034"/>
        <end position="1093"/>
    </location>
</feature>
<evidence type="ECO:0000256" key="7">
    <source>
        <dbReference type="ARBA" id="ARBA00023175"/>
    </source>
</evidence>
<dbReference type="Gene3D" id="1.20.120.720">
    <property type="entry name" value="Myosin VI head, motor domain, U50 subdomain"/>
    <property type="match status" value="1"/>
</dbReference>
<evidence type="ECO:0000259" key="13">
    <source>
        <dbReference type="PROSITE" id="PS51456"/>
    </source>
</evidence>
<dbReference type="EMBL" id="MCGE01000029">
    <property type="protein sequence ID" value="ORZ08975.1"/>
    <property type="molecule type" value="Genomic_DNA"/>
</dbReference>
<dbReference type="InterPro" id="IPR001452">
    <property type="entry name" value="SH3_domain"/>
</dbReference>
<feature type="compositionally biased region" description="Pro residues" evidence="11">
    <location>
        <begin position="1268"/>
        <end position="1289"/>
    </location>
</feature>
<evidence type="ECO:0000256" key="9">
    <source>
        <dbReference type="PROSITE-ProRule" id="PRU00192"/>
    </source>
</evidence>
<dbReference type="Gene3D" id="1.10.10.820">
    <property type="match status" value="1"/>
</dbReference>
<dbReference type="SUPFAM" id="SSF50044">
    <property type="entry name" value="SH3-domain"/>
    <property type="match status" value="1"/>
</dbReference>
<evidence type="ECO:0000313" key="15">
    <source>
        <dbReference type="EMBL" id="ORZ08975.1"/>
    </source>
</evidence>
<feature type="compositionally biased region" description="Low complexity" evidence="11">
    <location>
        <begin position="975"/>
        <end position="993"/>
    </location>
</feature>
<dbReference type="Proteomes" id="UP000193560">
    <property type="component" value="Unassembled WGS sequence"/>
</dbReference>
<dbReference type="InterPro" id="IPR010926">
    <property type="entry name" value="Myosin_TH1"/>
</dbReference>
<keyword evidence="8 10" id="KW-0009">Actin-binding</keyword>
<dbReference type="OrthoDB" id="6108017at2759"/>
<feature type="compositionally biased region" description="Low complexity" evidence="11">
    <location>
        <begin position="1127"/>
        <end position="1144"/>
    </location>
</feature>
<dbReference type="PRINTS" id="PR00452">
    <property type="entry name" value="SH3DOMAIN"/>
</dbReference>
<dbReference type="GO" id="GO:0051666">
    <property type="term" value="P:actin cortical patch localization"/>
    <property type="evidence" value="ECO:0007669"/>
    <property type="project" value="TreeGrafter"/>
</dbReference>
<dbReference type="GO" id="GO:0051286">
    <property type="term" value="C:cell tip"/>
    <property type="evidence" value="ECO:0007669"/>
    <property type="project" value="TreeGrafter"/>
</dbReference>
<evidence type="ECO:0000256" key="4">
    <source>
        <dbReference type="ARBA" id="ARBA00022741"/>
    </source>
</evidence>
<dbReference type="GO" id="GO:0016459">
    <property type="term" value="C:myosin complex"/>
    <property type="evidence" value="ECO:0007669"/>
    <property type="project" value="UniProtKB-KW"/>
</dbReference>
<dbReference type="InterPro" id="IPR036072">
    <property type="entry name" value="MYSc_Myo1"/>
</dbReference>
<dbReference type="SMART" id="SM00242">
    <property type="entry name" value="MYSc"/>
    <property type="match status" value="1"/>
</dbReference>
<dbReference type="PROSITE" id="PS51456">
    <property type="entry name" value="MYOSIN_MOTOR"/>
    <property type="match status" value="1"/>
</dbReference>
<feature type="compositionally biased region" description="Pro residues" evidence="11">
    <location>
        <begin position="1020"/>
        <end position="1031"/>
    </location>
</feature>
<dbReference type="FunFam" id="1.20.58.530:FF:000007">
    <property type="entry name" value="Myosin IE"/>
    <property type="match status" value="1"/>
</dbReference>
<dbReference type="SUPFAM" id="SSF52540">
    <property type="entry name" value="P-loop containing nucleoside triphosphate hydrolases"/>
    <property type="match status" value="1"/>
</dbReference>
<evidence type="ECO:0000256" key="11">
    <source>
        <dbReference type="SAM" id="MobiDB-lite"/>
    </source>
</evidence>
<keyword evidence="16" id="KW-1185">Reference proteome</keyword>
<comment type="caution">
    <text evidence="15">The sequence shown here is derived from an EMBL/GenBank/DDBJ whole genome shotgun (WGS) entry which is preliminary data.</text>
</comment>
<feature type="compositionally biased region" description="Polar residues" evidence="11">
    <location>
        <begin position="997"/>
        <end position="1019"/>
    </location>
</feature>
<feature type="domain" description="Myosin motor" evidence="13">
    <location>
        <begin position="37"/>
        <end position="718"/>
    </location>
</feature>
<proteinExistence type="inferred from homology"/>
<dbReference type="Pfam" id="PF00063">
    <property type="entry name" value="Myosin_head"/>
    <property type="match status" value="1"/>
</dbReference>
<reference evidence="15 16" key="1">
    <citation type="submission" date="2016-07" db="EMBL/GenBank/DDBJ databases">
        <title>Pervasive Adenine N6-methylation of Active Genes in Fungi.</title>
        <authorList>
            <consortium name="DOE Joint Genome Institute"/>
            <person name="Mondo S.J."/>
            <person name="Dannebaum R.O."/>
            <person name="Kuo R.C."/>
            <person name="Labutti K."/>
            <person name="Haridas S."/>
            <person name="Kuo A."/>
            <person name="Salamov A."/>
            <person name="Ahrendt S.R."/>
            <person name="Lipzen A."/>
            <person name="Sullivan W."/>
            <person name="Andreopoulos W.B."/>
            <person name="Clum A."/>
            <person name="Lindquist E."/>
            <person name="Daum C."/>
            <person name="Ramamoorthy G.K."/>
            <person name="Gryganskyi A."/>
            <person name="Culley D."/>
            <person name="Magnuson J.K."/>
            <person name="James T.Y."/>
            <person name="O'Malley M.A."/>
            <person name="Stajich J.E."/>
            <person name="Spatafora J.W."/>
            <person name="Visel A."/>
            <person name="Grigoriev I.V."/>
        </authorList>
    </citation>
    <scope>NUCLEOTIDE SEQUENCE [LARGE SCALE GENOMIC DNA]</scope>
    <source>
        <strain evidence="15 16">NRRL 1336</strain>
    </source>
</reference>
<evidence type="ECO:0000259" key="14">
    <source>
        <dbReference type="PROSITE" id="PS51757"/>
    </source>
</evidence>
<keyword evidence="7 10" id="KW-0505">Motor protein</keyword>
<dbReference type="GO" id="GO:0006897">
    <property type="term" value="P:endocytosis"/>
    <property type="evidence" value="ECO:0007669"/>
    <property type="project" value="TreeGrafter"/>
</dbReference>
<evidence type="ECO:0000256" key="10">
    <source>
        <dbReference type="PROSITE-ProRule" id="PRU00782"/>
    </source>
</evidence>
<dbReference type="GO" id="GO:0016787">
    <property type="term" value="F:hydrolase activity"/>
    <property type="evidence" value="ECO:0007669"/>
    <property type="project" value="UniProtKB-KW"/>
</dbReference>
<dbReference type="Gene3D" id="1.20.58.530">
    <property type="match status" value="1"/>
</dbReference>
<dbReference type="CDD" id="cd01378">
    <property type="entry name" value="MYSc_Myo1"/>
    <property type="match status" value="1"/>
</dbReference>
<dbReference type="InterPro" id="IPR036961">
    <property type="entry name" value="Kinesin_motor_dom_sf"/>
</dbReference>
<feature type="region of interest" description="Disordered" evidence="11">
    <location>
        <begin position="963"/>
        <end position="1035"/>
    </location>
</feature>
<dbReference type="PROSITE" id="PS51757">
    <property type="entry name" value="TH1"/>
    <property type="match status" value="1"/>
</dbReference>